<keyword evidence="7" id="KW-0862">Zinc</keyword>
<dbReference type="InterPro" id="IPR055186">
    <property type="entry name" value="C2H2-2nd_BIRD-IDD"/>
</dbReference>
<dbReference type="InterPro" id="IPR013087">
    <property type="entry name" value="Znf_C2H2_type"/>
</dbReference>
<dbReference type="GO" id="GO:0016020">
    <property type="term" value="C:membrane"/>
    <property type="evidence" value="ECO:0007669"/>
    <property type="project" value="UniProtKB-SubCell"/>
</dbReference>
<comment type="subcellular location">
    <subcellularLocation>
        <location evidence="1">Membrane</location>
        <topology evidence="1">Multi-pass membrane protein</topology>
    </subcellularLocation>
</comment>
<organism evidence="17 18">
    <name type="scientific">Artemisia annua</name>
    <name type="common">Sweet wormwood</name>
    <dbReference type="NCBI Taxonomy" id="35608"/>
    <lineage>
        <taxon>Eukaryota</taxon>
        <taxon>Viridiplantae</taxon>
        <taxon>Streptophyta</taxon>
        <taxon>Embryophyta</taxon>
        <taxon>Tracheophyta</taxon>
        <taxon>Spermatophyta</taxon>
        <taxon>Magnoliopsida</taxon>
        <taxon>eudicotyledons</taxon>
        <taxon>Gunneridae</taxon>
        <taxon>Pentapetalae</taxon>
        <taxon>asterids</taxon>
        <taxon>campanulids</taxon>
        <taxon>Asterales</taxon>
        <taxon>Asteraceae</taxon>
        <taxon>Asteroideae</taxon>
        <taxon>Anthemideae</taxon>
        <taxon>Artemisiinae</taxon>
        <taxon>Artemisia</taxon>
    </lineage>
</organism>
<feature type="transmembrane region" description="Helical" evidence="15">
    <location>
        <begin position="84"/>
        <end position="102"/>
    </location>
</feature>
<feature type="transmembrane region" description="Helical" evidence="15">
    <location>
        <begin position="400"/>
        <end position="423"/>
    </location>
</feature>
<dbReference type="GO" id="GO:0006857">
    <property type="term" value="P:oligopeptide transport"/>
    <property type="evidence" value="ECO:0007669"/>
    <property type="project" value="InterPro"/>
</dbReference>
<feature type="transmembrane region" description="Helical" evidence="15">
    <location>
        <begin position="146"/>
        <end position="164"/>
    </location>
</feature>
<evidence type="ECO:0000259" key="16">
    <source>
        <dbReference type="PROSITE" id="PS50157"/>
    </source>
</evidence>
<dbReference type="PROSITE" id="PS00028">
    <property type="entry name" value="ZINC_FINGER_C2H2_1"/>
    <property type="match status" value="1"/>
</dbReference>
<dbReference type="CDD" id="cd17351">
    <property type="entry name" value="MFS_NPF"/>
    <property type="match status" value="1"/>
</dbReference>
<dbReference type="FunFam" id="1.20.1250.20:FF:000323">
    <property type="entry name" value="protein NRT1/ PTR FAMILY 6.1"/>
    <property type="match status" value="1"/>
</dbReference>
<dbReference type="Gene3D" id="1.20.1250.20">
    <property type="entry name" value="MFS general substrate transporter like domains"/>
    <property type="match status" value="1"/>
</dbReference>
<evidence type="ECO:0000256" key="8">
    <source>
        <dbReference type="ARBA" id="ARBA00022989"/>
    </source>
</evidence>
<proteinExistence type="inferred from homology"/>
<dbReference type="SMART" id="SM00355">
    <property type="entry name" value="ZnF_C2H2"/>
    <property type="match status" value="3"/>
</dbReference>
<dbReference type="GO" id="GO:0003677">
    <property type="term" value="F:DNA binding"/>
    <property type="evidence" value="ECO:0007669"/>
    <property type="project" value="UniProtKB-KW"/>
</dbReference>
<keyword evidence="11 15" id="KW-0472">Membrane</keyword>
<dbReference type="InterPro" id="IPR018456">
    <property type="entry name" value="PTR2_symporter_CS"/>
</dbReference>
<feature type="transmembrane region" description="Helical" evidence="15">
    <location>
        <begin position="189"/>
        <end position="209"/>
    </location>
</feature>
<keyword evidence="12" id="KW-0804">Transcription</keyword>
<dbReference type="OrthoDB" id="8904098at2759"/>
<evidence type="ECO:0000256" key="4">
    <source>
        <dbReference type="ARBA" id="ARBA00022723"/>
    </source>
</evidence>
<comment type="caution">
    <text evidence="17">The sequence shown here is derived from an EMBL/GenBank/DDBJ whole genome shotgun (WGS) entry which is preliminary data.</text>
</comment>
<dbReference type="PROSITE" id="PS01022">
    <property type="entry name" value="PTR2_1"/>
    <property type="match status" value="1"/>
</dbReference>
<evidence type="ECO:0000256" key="11">
    <source>
        <dbReference type="ARBA" id="ARBA00023136"/>
    </source>
</evidence>
<feature type="transmembrane region" description="Helical" evidence="15">
    <location>
        <begin position="525"/>
        <end position="546"/>
    </location>
</feature>
<evidence type="ECO:0000256" key="7">
    <source>
        <dbReference type="ARBA" id="ARBA00022833"/>
    </source>
</evidence>
<dbReference type="STRING" id="35608.A0A2U1PRU1"/>
<sequence>MREPIKSPANANADAEPEILLKSSKKLGMYFVESDNRRSPFGGGYTTLGTTPVNIRGKPITDLSKTGGWLAAFFIFGNEMAERMAYFGLSVNMVAFMFYVMHRPFTSSANAVNNFLGISQASSVLGGFLADAYLGRYWTIAIFTTIYLLGLTGITLCATLNVLVPKQDDCSQLSLLLGNCEPAKPWQMYYLYTVLYVTGFGAAGIRPCVSSFGADQFDEKSRDYNSNLDRFFNFFYLSVTLGAIIAFTAVVYIQMELGWGFAFGALAIAMGISNMVFFLGTPLYRHRLPGGSPLTRVAQVLVAAFRKRNASFDTSEYIGLYELQGKRCAIKGTLRLKEDETNMSPWKLCTVTQVEEVKILLKLIPVPTCTIMLSVILTEYLTLSVQQAYTLNTYMGHLKLPVTCMPVFPGLSIFLLLSLYYTVFVPISRRITGHPRGASQLQRVGLGLAISILSVGWAAIFERYRRNYAIKEGYEGSFLSPMPGLSAYWLLIQYCLIGLAEVFCIVGLLEFLYEEAPDAMKSIGSAYAAVAGGLGCFVATILNNIINSLTGNEEKRQNSWLSQNINTARFDYFYWLLTALSVINFCVFVYAAPLNNNTQACPTLFKILTKMTSSSTALDFQLMEVPKMVAFILQPWHQRRNAISLEIQASYANPFFFVFCFLLAKHKPASIDMIFSVNIFQSDPDAEVVALSPRTLMATNRYICEVCHKGFQRDQNLQLHRRGHNLPWKLKQRPANIQVKKRVYVCPEPNCVHHEPTRALGDLTGIKKHFCRKHGEKKWKCDKCSKRYAVQSDWKAHAKICGTREYRCDCGTIFSRKDSFVTHRAFCDALTEENYRMNQKVVGERESPQANTNNMMRSEFSYDSNHEKSMSNDFDPILFNQRTLMRPCFISSSGEPNNSLMSSAAAAYTSATALLQKAAEIGSKVSDNTITPILLRGFNGYSTTSFNSSSTTNSTFHSLDNSNTTNATGLHQEPFSKNTTTVQSSGLYDSSLIMPSSKGNNILERQVFSERMTVDFLGVEPSSICGKRDYDGNMIGIPYSNDHHQQQQSDW</sequence>
<dbReference type="Proteomes" id="UP000245207">
    <property type="component" value="Unassembled WGS sequence"/>
</dbReference>
<keyword evidence="8 15" id="KW-1133">Transmembrane helix</keyword>
<dbReference type="GO" id="GO:0006355">
    <property type="term" value="P:regulation of DNA-templated transcription"/>
    <property type="evidence" value="ECO:0007669"/>
    <property type="project" value="UniProtKB-ARBA"/>
</dbReference>
<feature type="domain" description="C2H2-type" evidence="16">
    <location>
        <begin position="702"/>
        <end position="724"/>
    </location>
</feature>
<accession>A0A2U1PRU1</accession>
<reference evidence="17 18" key="1">
    <citation type="journal article" date="2018" name="Mol. Plant">
        <title>The genome of Artemisia annua provides insight into the evolution of Asteraceae family and artemisinin biosynthesis.</title>
        <authorList>
            <person name="Shen Q."/>
            <person name="Zhang L."/>
            <person name="Liao Z."/>
            <person name="Wang S."/>
            <person name="Yan T."/>
            <person name="Shi P."/>
            <person name="Liu M."/>
            <person name="Fu X."/>
            <person name="Pan Q."/>
            <person name="Wang Y."/>
            <person name="Lv Z."/>
            <person name="Lu X."/>
            <person name="Zhang F."/>
            <person name="Jiang W."/>
            <person name="Ma Y."/>
            <person name="Chen M."/>
            <person name="Hao X."/>
            <person name="Li L."/>
            <person name="Tang Y."/>
            <person name="Lv G."/>
            <person name="Zhou Y."/>
            <person name="Sun X."/>
            <person name="Brodelius P.E."/>
            <person name="Rose J.K.C."/>
            <person name="Tang K."/>
        </authorList>
    </citation>
    <scope>NUCLEOTIDE SEQUENCE [LARGE SCALE GENOMIC DNA]</scope>
    <source>
        <strain evidence="18">cv. Huhao1</strain>
        <tissue evidence="17">Leaf</tissue>
    </source>
</reference>
<dbReference type="Pfam" id="PF22992">
    <property type="entry name" value="C2CH-4th_BIRD-IDD"/>
    <property type="match status" value="1"/>
</dbReference>
<evidence type="ECO:0000256" key="14">
    <source>
        <dbReference type="PROSITE-ProRule" id="PRU00042"/>
    </source>
</evidence>
<keyword evidence="3 15" id="KW-0812">Transmembrane</keyword>
<feature type="transmembrane region" description="Helical" evidence="15">
    <location>
        <begin position="259"/>
        <end position="279"/>
    </location>
</feature>
<dbReference type="GO" id="GO:0008270">
    <property type="term" value="F:zinc ion binding"/>
    <property type="evidence" value="ECO:0007669"/>
    <property type="project" value="UniProtKB-KW"/>
</dbReference>
<dbReference type="Pfam" id="PF22995">
    <property type="entry name" value="C2CH-3rd_BIRD-IDD"/>
    <property type="match status" value="1"/>
</dbReference>
<name>A0A2U1PRU1_ARTAN</name>
<evidence type="ECO:0000256" key="12">
    <source>
        <dbReference type="ARBA" id="ARBA00023163"/>
    </source>
</evidence>
<dbReference type="FunFam" id="3.30.160.60:FF:000554">
    <property type="entry name" value="protein indeterminate-domain 12-like"/>
    <property type="match status" value="1"/>
</dbReference>
<dbReference type="Pfam" id="PF00854">
    <property type="entry name" value="PTR2"/>
    <property type="match status" value="1"/>
</dbReference>
<feature type="transmembrane region" description="Helical" evidence="15">
    <location>
        <begin position="487"/>
        <end position="513"/>
    </location>
</feature>
<dbReference type="Pfam" id="PF22996">
    <property type="entry name" value="C2H2-2nd_BIRD-IDD"/>
    <property type="match status" value="1"/>
</dbReference>
<evidence type="ECO:0000256" key="13">
    <source>
        <dbReference type="ARBA" id="ARBA00044504"/>
    </source>
</evidence>
<evidence type="ECO:0000256" key="5">
    <source>
        <dbReference type="ARBA" id="ARBA00022737"/>
    </source>
</evidence>
<feature type="transmembrane region" description="Helical" evidence="15">
    <location>
        <begin position="114"/>
        <end position="134"/>
    </location>
</feature>
<dbReference type="SUPFAM" id="SSF103473">
    <property type="entry name" value="MFS general substrate transporter"/>
    <property type="match status" value="1"/>
</dbReference>
<evidence type="ECO:0000256" key="1">
    <source>
        <dbReference type="ARBA" id="ARBA00004141"/>
    </source>
</evidence>
<keyword evidence="5" id="KW-0677">Repeat</keyword>
<keyword evidence="18" id="KW-1185">Reference proteome</keyword>
<evidence type="ECO:0000256" key="2">
    <source>
        <dbReference type="ARBA" id="ARBA00005982"/>
    </source>
</evidence>
<gene>
    <name evidence="17" type="ORF">CTI12_AA119040</name>
</gene>
<evidence type="ECO:0000313" key="17">
    <source>
        <dbReference type="EMBL" id="PWA88464.1"/>
    </source>
</evidence>
<evidence type="ECO:0000256" key="3">
    <source>
        <dbReference type="ARBA" id="ARBA00022692"/>
    </source>
</evidence>
<dbReference type="InterPro" id="IPR036259">
    <property type="entry name" value="MFS_trans_sf"/>
</dbReference>
<keyword evidence="9" id="KW-0805">Transcription regulation</keyword>
<evidence type="ECO:0000256" key="6">
    <source>
        <dbReference type="ARBA" id="ARBA00022771"/>
    </source>
</evidence>
<comment type="similarity">
    <text evidence="13">Belongs to the major facilitator superfamily. Phosphate:H(+) symporter (TC 2.A.1.9) family.</text>
</comment>
<dbReference type="PANTHER" id="PTHR11654">
    <property type="entry name" value="OLIGOPEPTIDE TRANSPORTER-RELATED"/>
    <property type="match status" value="1"/>
</dbReference>
<dbReference type="InterPro" id="IPR055185">
    <property type="entry name" value="C2CH-4th_BIRD-IDD"/>
</dbReference>
<dbReference type="InterPro" id="IPR055187">
    <property type="entry name" value="C2CH-3rd_BIRD-IDD"/>
</dbReference>
<protein>
    <recommendedName>
        <fullName evidence="16">C2H2-type domain-containing protein</fullName>
    </recommendedName>
</protein>
<dbReference type="InterPro" id="IPR000109">
    <property type="entry name" value="POT_fam"/>
</dbReference>
<dbReference type="FunFam" id="3.30.160.60:FF:000131">
    <property type="entry name" value="protein indeterminate-domain 5, chloroplastic-like"/>
    <property type="match status" value="1"/>
</dbReference>
<evidence type="ECO:0000313" key="18">
    <source>
        <dbReference type="Proteomes" id="UP000245207"/>
    </source>
</evidence>
<evidence type="ECO:0000256" key="15">
    <source>
        <dbReference type="SAM" id="Phobius"/>
    </source>
</evidence>
<dbReference type="SUPFAM" id="SSF57667">
    <property type="entry name" value="beta-beta-alpha zinc fingers"/>
    <property type="match status" value="1"/>
</dbReference>
<dbReference type="InterPro" id="IPR036236">
    <property type="entry name" value="Znf_C2H2_sf"/>
</dbReference>
<keyword evidence="6 14" id="KW-0863">Zinc-finger</keyword>
<evidence type="ECO:0000256" key="9">
    <source>
        <dbReference type="ARBA" id="ARBA00023015"/>
    </source>
</evidence>
<feature type="transmembrane region" description="Helical" evidence="15">
    <location>
        <begin position="572"/>
        <end position="592"/>
    </location>
</feature>
<evidence type="ECO:0000256" key="10">
    <source>
        <dbReference type="ARBA" id="ARBA00023125"/>
    </source>
</evidence>
<feature type="transmembrane region" description="Helical" evidence="15">
    <location>
        <begin position="230"/>
        <end position="253"/>
    </location>
</feature>
<comment type="similarity">
    <text evidence="2">Belongs to the major facilitator superfamily. Proton-dependent oligopeptide transporter (POT/PTR) (TC 2.A.17) family.</text>
</comment>
<feature type="transmembrane region" description="Helical" evidence="15">
    <location>
        <begin position="444"/>
        <end position="461"/>
    </location>
</feature>
<dbReference type="EMBL" id="PKPP01000813">
    <property type="protein sequence ID" value="PWA88464.1"/>
    <property type="molecule type" value="Genomic_DNA"/>
</dbReference>
<keyword evidence="4" id="KW-0479">Metal-binding</keyword>
<keyword evidence="10" id="KW-0238">DNA-binding</keyword>
<dbReference type="Gene3D" id="3.30.160.60">
    <property type="entry name" value="Classic Zinc Finger"/>
    <property type="match status" value="2"/>
</dbReference>
<dbReference type="PROSITE" id="PS50157">
    <property type="entry name" value="ZINC_FINGER_C2H2_2"/>
    <property type="match status" value="1"/>
</dbReference>
<dbReference type="GO" id="GO:0022857">
    <property type="term" value="F:transmembrane transporter activity"/>
    <property type="evidence" value="ECO:0007669"/>
    <property type="project" value="InterPro"/>
</dbReference>
<dbReference type="AlphaFoldDB" id="A0A2U1PRU1"/>